<feature type="compositionally biased region" description="Basic and acidic residues" evidence="1">
    <location>
        <begin position="77"/>
        <end position="113"/>
    </location>
</feature>
<evidence type="ECO:0000256" key="1">
    <source>
        <dbReference type="SAM" id="MobiDB-lite"/>
    </source>
</evidence>
<organism evidence="2 3">
    <name type="scientific">Temnothorax longispinosus</name>
    <dbReference type="NCBI Taxonomy" id="300112"/>
    <lineage>
        <taxon>Eukaryota</taxon>
        <taxon>Metazoa</taxon>
        <taxon>Ecdysozoa</taxon>
        <taxon>Arthropoda</taxon>
        <taxon>Hexapoda</taxon>
        <taxon>Insecta</taxon>
        <taxon>Pterygota</taxon>
        <taxon>Neoptera</taxon>
        <taxon>Endopterygota</taxon>
        <taxon>Hymenoptera</taxon>
        <taxon>Apocrita</taxon>
        <taxon>Aculeata</taxon>
        <taxon>Formicoidea</taxon>
        <taxon>Formicidae</taxon>
        <taxon>Myrmicinae</taxon>
        <taxon>Temnothorax</taxon>
    </lineage>
</organism>
<gene>
    <name evidence="2" type="ORF">DBV15_11387</name>
</gene>
<dbReference type="Proteomes" id="UP000310200">
    <property type="component" value="Unassembled WGS sequence"/>
</dbReference>
<name>A0A4S2KGK4_9HYME</name>
<accession>A0A4S2KGK4</accession>
<feature type="compositionally biased region" description="Polar residues" evidence="1">
    <location>
        <begin position="115"/>
        <end position="125"/>
    </location>
</feature>
<protein>
    <submittedName>
        <fullName evidence="2">Uncharacterized protein</fullName>
    </submittedName>
</protein>
<dbReference type="AlphaFoldDB" id="A0A4S2KGK4"/>
<evidence type="ECO:0000313" key="3">
    <source>
        <dbReference type="Proteomes" id="UP000310200"/>
    </source>
</evidence>
<sequence>MPFVMPALSKVIYMLRKKFFTAGKHSDPVTRETQSLYRRRDFGLVRVQDLTRTCNACPVGAIPVHLNGGHGTASDIEETHGGDSKTEKERGFEEVERRRGAEEAEEKKREVGEKTTTATRAYTNPRSRESANREPNGKPLTDSKVRRQSGRFSCLRNPELFGRVFQSAFANTLLARSAISSLTDTTTVSKCLREFDSTAEIESDRFARETIRLPDLARTTGLATAVNVGFPTLCCVDRTTPRENQPPVPLSSETKGNARSSLIRTIDLLRREYCDCGGFTGVARSREEGDYPTDRREPFSCAPPSRATRVIAIPMSFSRTKDNFCLAFRK</sequence>
<feature type="compositionally biased region" description="Basic and acidic residues" evidence="1">
    <location>
        <begin position="126"/>
        <end position="145"/>
    </location>
</feature>
<evidence type="ECO:0000313" key="2">
    <source>
        <dbReference type="EMBL" id="TGZ48572.1"/>
    </source>
</evidence>
<feature type="region of interest" description="Disordered" evidence="1">
    <location>
        <begin position="66"/>
        <end position="149"/>
    </location>
</feature>
<proteinExistence type="predicted"/>
<dbReference type="EMBL" id="QBLH01002416">
    <property type="protein sequence ID" value="TGZ48572.1"/>
    <property type="molecule type" value="Genomic_DNA"/>
</dbReference>
<reference evidence="2 3" key="1">
    <citation type="journal article" date="2019" name="Philos. Trans. R. Soc. Lond., B, Biol. Sci.">
        <title>Ant behaviour and brain gene expression of defending hosts depend on the ecological success of the intruding social parasite.</title>
        <authorList>
            <person name="Kaur R."/>
            <person name="Stoldt M."/>
            <person name="Jongepier E."/>
            <person name="Feldmeyer B."/>
            <person name="Menzel F."/>
            <person name="Bornberg-Bauer E."/>
            <person name="Foitzik S."/>
        </authorList>
    </citation>
    <scope>NUCLEOTIDE SEQUENCE [LARGE SCALE GENOMIC DNA]</scope>
    <source>
        <tissue evidence="2">Whole body</tissue>
    </source>
</reference>
<comment type="caution">
    <text evidence="2">The sequence shown here is derived from an EMBL/GenBank/DDBJ whole genome shotgun (WGS) entry which is preliminary data.</text>
</comment>
<keyword evidence="3" id="KW-1185">Reference proteome</keyword>